<feature type="binding site" evidence="3">
    <location>
        <position position="83"/>
    </location>
    <ligand>
        <name>Zn(2+)</name>
        <dbReference type="ChEBI" id="CHEBI:29105"/>
        <label>1</label>
        <note>catalytic</note>
    </ligand>
</feature>
<feature type="binding site" evidence="3">
    <location>
        <position position="207"/>
    </location>
    <ligand>
        <name>Zn(2+)</name>
        <dbReference type="ChEBI" id="CHEBI:29105"/>
        <label>1</label>
        <note>catalytic</note>
    </ligand>
</feature>
<dbReference type="AlphaFoldDB" id="A0A2M8C5Y5"/>
<dbReference type="PANTHER" id="PTHR30304:SF0">
    <property type="entry name" value="D-TAGATOSE-1,6-BISPHOSPHATE ALDOLASE SUBUNIT GATY-RELATED"/>
    <property type="match status" value="1"/>
</dbReference>
<dbReference type="EMBL" id="PFTZ01000046">
    <property type="protein sequence ID" value="PJB51592.1"/>
    <property type="molecule type" value="Genomic_DNA"/>
</dbReference>
<dbReference type="CDD" id="cd00947">
    <property type="entry name" value="TBP_aldolase_IIB"/>
    <property type="match status" value="1"/>
</dbReference>
<feature type="binding site" evidence="2">
    <location>
        <begin position="229"/>
        <end position="232"/>
    </location>
    <ligand>
        <name>dihydroxyacetone phosphate</name>
        <dbReference type="ChEBI" id="CHEBI:57642"/>
    </ligand>
</feature>
<dbReference type="Gene3D" id="3.20.20.70">
    <property type="entry name" value="Aldolase class I"/>
    <property type="match status" value="1"/>
</dbReference>
<feature type="binding site" evidence="2">
    <location>
        <begin position="208"/>
        <end position="210"/>
    </location>
    <ligand>
        <name>dihydroxyacetone phosphate</name>
        <dbReference type="ChEBI" id="CHEBI:57642"/>
    </ligand>
</feature>
<keyword evidence="3" id="KW-0479">Metal-binding</keyword>
<dbReference type="Pfam" id="PF01116">
    <property type="entry name" value="F_bP_aldolase"/>
    <property type="match status" value="1"/>
</dbReference>
<feature type="binding site" evidence="3">
    <location>
        <position position="179"/>
    </location>
    <ligand>
        <name>Zn(2+)</name>
        <dbReference type="ChEBI" id="CHEBI:29105"/>
        <label>1</label>
        <note>catalytic</note>
    </ligand>
</feature>
<feature type="active site" description="Proton donor" evidence="1">
    <location>
        <position position="82"/>
    </location>
</feature>
<evidence type="ECO:0000313" key="4">
    <source>
        <dbReference type="EMBL" id="PJB51592.1"/>
    </source>
</evidence>
<accession>A0A2M8C5Y5</accession>
<dbReference type="GO" id="GO:0008270">
    <property type="term" value="F:zinc ion binding"/>
    <property type="evidence" value="ECO:0007669"/>
    <property type="project" value="InterPro"/>
</dbReference>
<sequence>MLTNLNKILSDARKGGYAIAQFNFSDLEVAQGIAEGASEMGSSVIFGASEKAIEYAGIENLVDIVKNLSEQFSQIPMALHLDHGKTFEICQKAIEAGFTSVMVDGSKHPFEENIKLTRKVVEFAKGKDISVEGELGMVADLKKLEIDKDAIVFPTGEQAREFIEKTGVDALAVGLGTAHGLPLPDERIHFAVLKEVADAVSAPLVLHGGSNLPTFDVKKAVKMGVCKVNVDTELRQAFTGAIRKDLKDKATLDPREYLGDAREAIKQAVIRKIKEINGEH</sequence>
<dbReference type="GO" id="GO:0005975">
    <property type="term" value="P:carbohydrate metabolic process"/>
    <property type="evidence" value="ECO:0007669"/>
    <property type="project" value="InterPro"/>
</dbReference>
<gene>
    <name evidence="4" type="primary">kbaY</name>
    <name evidence="4" type="synonym">agaY</name>
    <name evidence="4" type="ORF">CO101_01510</name>
</gene>
<feature type="binding site" evidence="3">
    <location>
        <position position="104"/>
    </location>
    <ligand>
        <name>Zn(2+)</name>
        <dbReference type="ChEBI" id="CHEBI:29105"/>
        <label>2</label>
    </ligand>
</feature>
<dbReference type="PANTHER" id="PTHR30304">
    <property type="entry name" value="D-TAGATOSE-1,6-BISPHOSPHATE ALDOLASE"/>
    <property type="match status" value="1"/>
</dbReference>
<evidence type="ECO:0000313" key="5">
    <source>
        <dbReference type="Proteomes" id="UP000229421"/>
    </source>
</evidence>
<keyword evidence="3" id="KW-0862">Zinc</keyword>
<dbReference type="GO" id="GO:0016832">
    <property type="term" value="F:aldehyde-lyase activity"/>
    <property type="evidence" value="ECO:0007669"/>
    <property type="project" value="InterPro"/>
</dbReference>
<dbReference type="NCBIfam" id="TIGR00167">
    <property type="entry name" value="cbbA"/>
    <property type="match status" value="1"/>
</dbReference>
<evidence type="ECO:0000256" key="1">
    <source>
        <dbReference type="PIRSR" id="PIRSR001359-1"/>
    </source>
</evidence>
<dbReference type="InterPro" id="IPR000771">
    <property type="entry name" value="FBA_II"/>
</dbReference>
<protein>
    <submittedName>
        <fullName evidence="4">Tagatose-bisphosphate aldolase</fullName>
    </submittedName>
</protein>
<dbReference type="InterPro" id="IPR013785">
    <property type="entry name" value="Aldolase_TIM"/>
</dbReference>
<dbReference type="SUPFAM" id="SSF51569">
    <property type="entry name" value="Aldolase"/>
    <property type="match status" value="1"/>
</dbReference>
<proteinExistence type="predicted"/>
<evidence type="ECO:0000256" key="2">
    <source>
        <dbReference type="PIRSR" id="PIRSR001359-2"/>
    </source>
</evidence>
<comment type="cofactor">
    <cofactor evidence="3">
        <name>Zn(2+)</name>
        <dbReference type="ChEBI" id="CHEBI:29105"/>
    </cofactor>
    <text evidence="3">Binds 2 Zn(2+) ions per subunit. One is catalytic and the other provides a structural contribution.</text>
</comment>
<dbReference type="PROSITE" id="PS00602">
    <property type="entry name" value="ALDOLASE_CLASS_II_1"/>
    <property type="match status" value="1"/>
</dbReference>
<feature type="binding site" evidence="2">
    <location>
        <position position="180"/>
    </location>
    <ligand>
        <name>dihydroxyacetone phosphate</name>
        <dbReference type="ChEBI" id="CHEBI:57642"/>
    </ligand>
</feature>
<dbReference type="PIRSF" id="PIRSF001359">
    <property type="entry name" value="F_bP_aldolase_II"/>
    <property type="match status" value="1"/>
</dbReference>
<dbReference type="Proteomes" id="UP000229421">
    <property type="component" value="Unassembled WGS sequence"/>
</dbReference>
<reference evidence="5" key="1">
    <citation type="submission" date="2017-09" db="EMBL/GenBank/DDBJ databases">
        <title>Depth-based differentiation of microbial function through sediment-hosted aquifers and enrichment of novel symbionts in the deep terrestrial subsurface.</title>
        <authorList>
            <person name="Probst A.J."/>
            <person name="Ladd B."/>
            <person name="Jarett J.K."/>
            <person name="Geller-Mcgrath D.E."/>
            <person name="Sieber C.M.K."/>
            <person name="Emerson J.B."/>
            <person name="Anantharaman K."/>
            <person name="Thomas B.C."/>
            <person name="Malmstrom R."/>
            <person name="Stieglmeier M."/>
            <person name="Klingl A."/>
            <person name="Woyke T."/>
            <person name="Ryan C.M."/>
            <person name="Banfield J.F."/>
        </authorList>
    </citation>
    <scope>NUCLEOTIDE SEQUENCE [LARGE SCALE GENOMIC DNA]</scope>
</reference>
<name>A0A2M8C5Y5_9BACT</name>
<dbReference type="InterPro" id="IPR050246">
    <property type="entry name" value="Class_II_FBP_aldolase"/>
</dbReference>
<comment type="caution">
    <text evidence="4">The sequence shown here is derived from an EMBL/GenBank/DDBJ whole genome shotgun (WGS) entry which is preliminary data.</text>
</comment>
<evidence type="ECO:0000256" key="3">
    <source>
        <dbReference type="PIRSR" id="PIRSR001359-3"/>
    </source>
</evidence>
<organism evidence="4 5">
    <name type="scientific">Candidatus Berkelbacteria bacterium CG_4_9_14_3_um_filter_39_23</name>
    <dbReference type="NCBI Taxonomy" id="1974508"/>
    <lineage>
        <taxon>Bacteria</taxon>
        <taxon>Candidatus Berkelbacteria</taxon>
    </lineage>
</organism>
<feature type="binding site" evidence="3">
    <location>
        <position position="134"/>
    </location>
    <ligand>
        <name>Zn(2+)</name>
        <dbReference type="ChEBI" id="CHEBI:29105"/>
        <label>2</label>
    </ligand>
</feature>